<comment type="similarity">
    <text evidence="1 3">Belongs to the short-chain dehydrogenases/reductases (SDR) family.</text>
</comment>
<keyword evidence="5" id="KW-1185">Reference proteome</keyword>
<dbReference type="SUPFAM" id="SSF51735">
    <property type="entry name" value="NAD(P)-binding Rossmann-fold domains"/>
    <property type="match status" value="1"/>
</dbReference>
<dbReference type="RefSeq" id="WP_377116614.1">
    <property type="nucleotide sequence ID" value="NZ_JBHTHZ010000013.1"/>
</dbReference>
<dbReference type="GO" id="GO:0016491">
    <property type="term" value="F:oxidoreductase activity"/>
    <property type="evidence" value="ECO:0007669"/>
    <property type="project" value="UniProtKB-KW"/>
</dbReference>
<sequence length="263" mass="28926">MSQLTAIVTGASEGLGKAFAVELAKRNINLLLVSLPNTGLTHLANYLHRTFEIRVDTLELDLTHNDSPALIFNYFTQYQISANILINNAGLGNWDWFVDKPAAFYRKQIELNVTTPVLLTRMFLDQVDEEVTSYILNVGSLGGTFVVPRKQVYGASKAFITYFTKCMQLELAGKNVKMSLLSPGGINTKPELLIMNQQLKGIAKATIFEAEDVASIAIEGLFKGKKEIVPGAANKLLVKLNSILPGFVKDAIIKGKLKEHGKK</sequence>
<dbReference type="Proteomes" id="UP001597010">
    <property type="component" value="Unassembled WGS sequence"/>
</dbReference>
<evidence type="ECO:0000256" key="1">
    <source>
        <dbReference type="ARBA" id="ARBA00006484"/>
    </source>
</evidence>
<dbReference type="EMBL" id="JBHTHZ010000013">
    <property type="protein sequence ID" value="MFD0794830.1"/>
    <property type="molecule type" value="Genomic_DNA"/>
</dbReference>
<reference evidence="5" key="1">
    <citation type="journal article" date="2019" name="Int. J. Syst. Evol. Microbiol.">
        <title>The Global Catalogue of Microorganisms (GCM) 10K type strain sequencing project: providing services to taxonomists for standard genome sequencing and annotation.</title>
        <authorList>
            <consortium name="The Broad Institute Genomics Platform"/>
            <consortium name="The Broad Institute Genome Sequencing Center for Infectious Disease"/>
            <person name="Wu L."/>
            <person name="Ma J."/>
        </authorList>
    </citation>
    <scope>NUCLEOTIDE SEQUENCE [LARGE SCALE GENOMIC DNA]</scope>
    <source>
        <strain evidence="5">CCUG 61484</strain>
    </source>
</reference>
<protein>
    <submittedName>
        <fullName evidence="4">SDR family NAD(P)-dependent oxidoreductase</fullName>
        <ecNumber evidence="4">1.-.-.-</ecNumber>
    </submittedName>
</protein>
<dbReference type="InterPro" id="IPR002347">
    <property type="entry name" value="SDR_fam"/>
</dbReference>
<dbReference type="Pfam" id="PF00106">
    <property type="entry name" value="adh_short"/>
    <property type="match status" value="1"/>
</dbReference>
<dbReference type="InterPro" id="IPR036291">
    <property type="entry name" value="NAD(P)-bd_dom_sf"/>
</dbReference>
<keyword evidence="2 4" id="KW-0560">Oxidoreductase</keyword>
<name>A0ABW3AVE2_9SPHI</name>
<gene>
    <name evidence="4" type="ORF">ACFQZX_14480</name>
</gene>
<evidence type="ECO:0000256" key="2">
    <source>
        <dbReference type="ARBA" id="ARBA00023002"/>
    </source>
</evidence>
<dbReference type="Gene3D" id="3.40.50.720">
    <property type="entry name" value="NAD(P)-binding Rossmann-like Domain"/>
    <property type="match status" value="1"/>
</dbReference>
<dbReference type="PRINTS" id="PR00081">
    <property type="entry name" value="GDHRDH"/>
</dbReference>
<dbReference type="EC" id="1.-.-.-" evidence="4"/>
<dbReference type="InterPro" id="IPR020904">
    <property type="entry name" value="Sc_DH/Rdtase_CS"/>
</dbReference>
<dbReference type="PANTHER" id="PTHR44196">
    <property type="entry name" value="DEHYDROGENASE/REDUCTASE SDR FAMILY MEMBER 7B"/>
    <property type="match status" value="1"/>
</dbReference>
<comment type="caution">
    <text evidence="4">The sequence shown here is derived from an EMBL/GenBank/DDBJ whole genome shotgun (WGS) entry which is preliminary data.</text>
</comment>
<evidence type="ECO:0000313" key="5">
    <source>
        <dbReference type="Proteomes" id="UP001597010"/>
    </source>
</evidence>
<dbReference type="PANTHER" id="PTHR44196:SF2">
    <property type="entry name" value="SHORT-CHAIN DEHYDROGENASE-RELATED"/>
    <property type="match status" value="1"/>
</dbReference>
<evidence type="ECO:0000313" key="4">
    <source>
        <dbReference type="EMBL" id="MFD0794830.1"/>
    </source>
</evidence>
<evidence type="ECO:0000256" key="3">
    <source>
        <dbReference type="RuleBase" id="RU000363"/>
    </source>
</evidence>
<dbReference type="PROSITE" id="PS00061">
    <property type="entry name" value="ADH_SHORT"/>
    <property type="match status" value="1"/>
</dbReference>
<proteinExistence type="inferred from homology"/>
<accession>A0ABW3AVE2</accession>
<organism evidence="4 5">
    <name type="scientific">Mucilaginibacter litoreus</name>
    <dbReference type="NCBI Taxonomy" id="1048221"/>
    <lineage>
        <taxon>Bacteria</taxon>
        <taxon>Pseudomonadati</taxon>
        <taxon>Bacteroidota</taxon>
        <taxon>Sphingobacteriia</taxon>
        <taxon>Sphingobacteriales</taxon>
        <taxon>Sphingobacteriaceae</taxon>
        <taxon>Mucilaginibacter</taxon>
    </lineage>
</organism>
<dbReference type="PRINTS" id="PR00080">
    <property type="entry name" value="SDRFAMILY"/>
</dbReference>